<reference evidence="2" key="1">
    <citation type="submission" date="2022-07" db="EMBL/GenBank/DDBJ databases">
        <title>Genome Sequence of Xylaria arbuscula.</title>
        <authorList>
            <person name="Buettner E."/>
        </authorList>
    </citation>
    <scope>NUCLEOTIDE SEQUENCE</scope>
    <source>
        <strain evidence="2">VT107</strain>
    </source>
</reference>
<dbReference type="InterPro" id="IPR033932">
    <property type="entry name" value="YtcJ-like"/>
</dbReference>
<dbReference type="Proteomes" id="UP001148614">
    <property type="component" value="Unassembled WGS sequence"/>
</dbReference>
<name>A0A9W8N813_9PEZI</name>
<proteinExistence type="predicted"/>
<dbReference type="InterPro" id="IPR032466">
    <property type="entry name" value="Metal_Hydrolase"/>
</dbReference>
<dbReference type="Gene3D" id="1.25.40.10">
    <property type="entry name" value="Tetratricopeptide repeat domain"/>
    <property type="match status" value="2"/>
</dbReference>
<keyword evidence="3" id="KW-1185">Reference proteome</keyword>
<organism evidence="2 3">
    <name type="scientific">Xylaria arbuscula</name>
    <dbReference type="NCBI Taxonomy" id="114810"/>
    <lineage>
        <taxon>Eukaryota</taxon>
        <taxon>Fungi</taxon>
        <taxon>Dikarya</taxon>
        <taxon>Ascomycota</taxon>
        <taxon>Pezizomycotina</taxon>
        <taxon>Sordariomycetes</taxon>
        <taxon>Xylariomycetidae</taxon>
        <taxon>Xylariales</taxon>
        <taxon>Xylariaceae</taxon>
        <taxon>Xylaria</taxon>
    </lineage>
</organism>
<dbReference type="SUPFAM" id="SSF51556">
    <property type="entry name" value="Metallo-dependent hydrolases"/>
    <property type="match status" value="1"/>
</dbReference>
<dbReference type="InterPro" id="IPR011059">
    <property type="entry name" value="Metal-dep_hydrolase_composite"/>
</dbReference>
<dbReference type="VEuPathDB" id="FungiDB:F4678DRAFT_424383"/>
<dbReference type="Gene3D" id="3.10.310.70">
    <property type="match status" value="1"/>
</dbReference>
<dbReference type="Gene3D" id="2.30.40.10">
    <property type="entry name" value="Urease, subunit C, domain 1"/>
    <property type="match status" value="1"/>
</dbReference>
<dbReference type="VEuPathDB" id="FungiDB:F4678DRAFT_424389"/>
<dbReference type="InterPro" id="IPR011990">
    <property type="entry name" value="TPR-like_helical_dom_sf"/>
</dbReference>
<dbReference type="Pfam" id="PF07969">
    <property type="entry name" value="Amidohydro_3"/>
    <property type="match status" value="1"/>
</dbReference>
<accession>A0A9W8N813</accession>
<dbReference type="CDD" id="cd01300">
    <property type="entry name" value="YtcJ_like"/>
    <property type="match status" value="1"/>
</dbReference>
<feature type="domain" description="Amidohydrolase 3" evidence="1">
    <location>
        <begin position="102"/>
        <end position="579"/>
    </location>
</feature>
<evidence type="ECO:0000313" key="2">
    <source>
        <dbReference type="EMBL" id="KAJ3561852.1"/>
    </source>
</evidence>
<gene>
    <name evidence="2" type="ORF">NPX13_g8784</name>
</gene>
<dbReference type="PANTHER" id="PTHR22642:SF2">
    <property type="entry name" value="PROTEIN LONG AFTER FAR-RED 3"/>
    <property type="match status" value="1"/>
</dbReference>
<protein>
    <recommendedName>
        <fullName evidence="1">Amidohydrolase 3 domain-containing protein</fullName>
    </recommendedName>
</protein>
<evidence type="ECO:0000259" key="1">
    <source>
        <dbReference type="Pfam" id="PF07969"/>
    </source>
</evidence>
<dbReference type="PANTHER" id="PTHR22642">
    <property type="entry name" value="IMIDAZOLONEPROPIONASE"/>
    <property type="match status" value="1"/>
</dbReference>
<sequence>MGKCDFADEWQSENGTVRWIGRNLAFATVFYRGGLPPAIGTKTMAWLLSAATIAGLGSLGVRTNGATDQDVNCFSISTTGKFYKVFSAGSDSKWAENVHPGYAMPGLWDGHGHLLQYGEFLNSVNLFGSTTMDEIRGRVGNYVDEHPEAGSAQEWIRGVGWDQMALGAMPTADDFAADERLKDLYIMLDRVDVHCIWVSQAVLNLLPEDLPDIPGGEIVRNPGMGVFCDNAMAPVVALWPKPDNKKKAAFLKSAMKQLNQFGLVGMHDAGVSAGNLNLFKELAGSEDWTVRVYAMAEYYDRNAICPDPVERYNDPDGFLNIQSVKLFADGALGSWGSAMIDDYSDRPGVSGSLLVNASELTYRAVSWATKGFQVNIHAIGDLANRYAVDAHTAALRLLCPCESLADCQARHRFRIEHSQIIHEDDQVRMHGIGIIPSIQPTHATSDMAYAELRLGKERTEKEAYRMRSLLDIGPILGSDFPVEPADPFQGIYAAVTRKSPHTGLGANGAPDGWHTEEALTLDQAIRGFTEGPAYGGFMEGKAGVIQPGAYADWIVLDKPLEELDIEELRSLQVKETWVADLLAVTGIAIVGNKLQVTRHVLRRPPPATRGMAMSSLSPPAPRPVFRTYPVGCRVIRTVQRRPSSTSSKSPPRTLKEIEAEPGYEALLTYRAAQNDNLRPPPAADLVNAWREFFGYKAKHNRVVNSLQTLCAHQVLEYLIQRSTSEDVALSPDDLHLAMQCLERPPRDNPEAHLELSRALFREIRRRELKIEPGRFHNVTLDFRLKDQHGQSKYLHSFLVALSQYGRAVEAKDIFLQCLANEKANEKYLMHSDFNPRHSLLPIMNGLAEEGQEQALREIVKEAVKAGIPYDVGIQGVMTSFFAQRDNFEETKFWWDRPTRKGSHPAPKTYYEILQFALRNDKRDWAMGIYEDLISQLESGTLSEFKACWDISFQYAFLLLGKGIEDIEHMFDVALDHTKDKPKSQPNIGSINALLKCASDRDDPYMAERFISLSKKRGFQPEMSTYVLQLEYRLRAKDHKGAYATFQALRGLEATSHGAELPMLNKLIRGLCSSSKPDYEKILDVTGYLEQRHVTLEPETVVSICMAFMKNDEPYEVIDTLSLHTTFYSITEREMVRESFVDYCLDKKNSTARVWDAYSLLRQFFPEAEAADRESIMDAFFDRRRPDMACQVFGHMRAHDNIRLRPTLETYVRCLEGLGRCPDEEGLRMIHNMAKMDTIIQFDTKLFNALMIGYIACDISHRALDFWKEITTSREGPSYATLEIVFRAYEAQPYGDVPAKELWAKITGMDIDVPENVYAAYLTTLAAHSHLPEVKVLLDDYDTIIGRRPDFLTFAYVYNALPSQEMKEDFESWAEHEYPPLWRSLIKKHHRRKDEDGLLQFNVSRPWKA</sequence>
<dbReference type="Gene3D" id="3.20.20.140">
    <property type="entry name" value="Metal-dependent hydrolases"/>
    <property type="match status" value="1"/>
</dbReference>
<comment type="caution">
    <text evidence="2">The sequence shown here is derived from an EMBL/GenBank/DDBJ whole genome shotgun (WGS) entry which is preliminary data.</text>
</comment>
<evidence type="ECO:0000313" key="3">
    <source>
        <dbReference type="Proteomes" id="UP001148614"/>
    </source>
</evidence>
<dbReference type="EMBL" id="JANPWZ010001995">
    <property type="protein sequence ID" value="KAJ3561852.1"/>
    <property type="molecule type" value="Genomic_DNA"/>
</dbReference>
<dbReference type="InterPro" id="IPR013108">
    <property type="entry name" value="Amidohydro_3"/>
</dbReference>
<dbReference type="GO" id="GO:0016810">
    <property type="term" value="F:hydrolase activity, acting on carbon-nitrogen (but not peptide) bonds"/>
    <property type="evidence" value="ECO:0007669"/>
    <property type="project" value="InterPro"/>
</dbReference>